<dbReference type="InterPro" id="IPR036236">
    <property type="entry name" value="Znf_C2H2_sf"/>
</dbReference>
<evidence type="ECO:0000313" key="11">
    <source>
        <dbReference type="EMBL" id="GBN60931.1"/>
    </source>
</evidence>
<feature type="domain" description="C2H2-type" evidence="9">
    <location>
        <begin position="210"/>
        <end position="237"/>
    </location>
</feature>
<evidence type="ECO:0000313" key="10">
    <source>
        <dbReference type="EMBL" id="GBN60914.1"/>
    </source>
</evidence>
<reference evidence="10 12" key="1">
    <citation type="journal article" date="2019" name="Sci. Rep.">
        <title>Orb-weaving spider Araneus ventricosus genome elucidates the spidroin gene catalogue.</title>
        <authorList>
            <person name="Kono N."/>
            <person name="Nakamura H."/>
            <person name="Ohtoshi R."/>
            <person name="Moran D.A.P."/>
            <person name="Shinohara A."/>
            <person name="Yoshida Y."/>
            <person name="Fujiwara M."/>
            <person name="Mori M."/>
            <person name="Tomita M."/>
            <person name="Arakawa K."/>
        </authorList>
    </citation>
    <scope>NUCLEOTIDE SEQUENCE [LARGE SCALE GENOMIC DNA]</scope>
</reference>
<feature type="domain" description="C2H2-type" evidence="9">
    <location>
        <begin position="356"/>
        <end position="385"/>
    </location>
</feature>
<dbReference type="GO" id="GO:0000977">
    <property type="term" value="F:RNA polymerase II transcription regulatory region sequence-specific DNA binding"/>
    <property type="evidence" value="ECO:0007669"/>
    <property type="project" value="TreeGrafter"/>
</dbReference>
<name>A0A4Y2QBP8_ARAVE</name>
<dbReference type="Proteomes" id="UP000499080">
    <property type="component" value="Unassembled WGS sequence"/>
</dbReference>
<dbReference type="SMART" id="SM00355">
    <property type="entry name" value="ZnF_C2H2"/>
    <property type="match status" value="5"/>
</dbReference>
<organism evidence="10 12">
    <name type="scientific">Araneus ventricosus</name>
    <name type="common">Orbweaver spider</name>
    <name type="synonym">Epeira ventricosa</name>
    <dbReference type="NCBI Taxonomy" id="182803"/>
    <lineage>
        <taxon>Eukaryota</taxon>
        <taxon>Metazoa</taxon>
        <taxon>Ecdysozoa</taxon>
        <taxon>Arthropoda</taxon>
        <taxon>Chelicerata</taxon>
        <taxon>Arachnida</taxon>
        <taxon>Araneae</taxon>
        <taxon>Araneomorphae</taxon>
        <taxon>Entelegynae</taxon>
        <taxon>Araneoidea</taxon>
        <taxon>Araneidae</taxon>
        <taxon>Araneus</taxon>
    </lineage>
</organism>
<dbReference type="EMBL" id="BGPR01137872">
    <property type="protein sequence ID" value="GBN60931.1"/>
    <property type="molecule type" value="Genomic_DNA"/>
</dbReference>
<accession>A0A4Y2QBP8</accession>
<dbReference type="GO" id="GO:0008270">
    <property type="term" value="F:zinc ion binding"/>
    <property type="evidence" value="ECO:0007669"/>
    <property type="project" value="UniProtKB-KW"/>
</dbReference>
<evidence type="ECO:0000256" key="5">
    <source>
        <dbReference type="ARBA" id="ARBA00022833"/>
    </source>
</evidence>
<comment type="caution">
    <text evidence="10">The sequence shown here is derived from an EMBL/GenBank/DDBJ whole genome shotgun (WGS) entry which is preliminary data.</text>
</comment>
<keyword evidence="2" id="KW-0479">Metal-binding</keyword>
<comment type="subcellular location">
    <subcellularLocation>
        <location evidence="1">Nucleus</location>
    </subcellularLocation>
</comment>
<dbReference type="EMBL" id="BGPR01137864">
    <property type="protein sequence ID" value="GBN60914.1"/>
    <property type="molecule type" value="Genomic_DNA"/>
</dbReference>
<evidence type="ECO:0000256" key="2">
    <source>
        <dbReference type="ARBA" id="ARBA00022723"/>
    </source>
</evidence>
<feature type="domain" description="C2H2-type" evidence="9">
    <location>
        <begin position="269"/>
        <end position="296"/>
    </location>
</feature>
<proteinExistence type="predicted"/>
<gene>
    <name evidence="10" type="primary">Zfp28_2</name>
    <name evidence="11" type="synonym">Zfp28_1</name>
    <name evidence="10" type="ORF">AVEN_271803_1</name>
    <name evidence="11" type="ORF">AVEN_70092_1</name>
</gene>
<dbReference type="InterPro" id="IPR013087">
    <property type="entry name" value="Znf_C2H2_type"/>
</dbReference>
<evidence type="ECO:0000256" key="3">
    <source>
        <dbReference type="ARBA" id="ARBA00022737"/>
    </source>
</evidence>
<dbReference type="PANTHER" id="PTHR24409">
    <property type="entry name" value="ZINC FINGER PROTEIN 142"/>
    <property type="match status" value="1"/>
</dbReference>
<sequence length="388" mass="44789">MSGRKHLPSKEVQSFISYREKQDQRSNRNEDNSSGDSESRNQTHPIVISGQHCNNEISPEGLGQKSKQKTTVEYPTKKSRILLTWKQDQDQGTNIAETEVTKSSGIEFANSNLHPASIFGHCQNANGSFSVPPKVFPEIIDESKDSKKENNYSVMDDDLAVAGPSHFTSAACNKVFDHESVLEDNCNIHSVKKSVEICVPKLPNSEKCIYKCILCHETFVCKENLDIHYRIHNDEERYLFEKWEKYFSDPGNFSSHQKHCGSLSEDRKHECDLCHKKFKRKEHLMNHYRIHTGQKPFECERCKMRFSHTGNFSTHRKNCGFLGEDRQHECDLCHKKFKRKQHLIGHYRIHTGVKPYTCKKCGKIFSFSNSLSKHRKKCGSSSESQRNE</sequence>
<evidence type="ECO:0000256" key="4">
    <source>
        <dbReference type="ARBA" id="ARBA00022771"/>
    </source>
</evidence>
<dbReference type="GO" id="GO:0005634">
    <property type="term" value="C:nucleus"/>
    <property type="evidence" value="ECO:0007669"/>
    <property type="project" value="UniProtKB-SubCell"/>
</dbReference>
<feature type="domain" description="C2H2-type" evidence="9">
    <location>
        <begin position="328"/>
        <end position="355"/>
    </location>
</feature>
<dbReference type="OrthoDB" id="6077919at2759"/>
<evidence type="ECO:0000259" key="9">
    <source>
        <dbReference type="PROSITE" id="PS50157"/>
    </source>
</evidence>
<evidence type="ECO:0000256" key="6">
    <source>
        <dbReference type="ARBA" id="ARBA00023242"/>
    </source>
</evidence>
<protein>
    <submittedName>
        <fullName evidence="10">Zinc finger protein 28</fullName>
    </submittedName>
</protein>
<evidence type="ECO:0000256" key="1">
    <source>
        <dbReference type="ARBA" id="ARBA00004123"/>
    </source>
</evidence>
<keyword evidence="6" id="KW-0539">Nucleus</keyword>
<dbReference type="PROSITE" id="PS50157">
    <property type="entry name" value="ZINC_FINGER_C2H2_2"/>
    <property type="match status" value="4"/>
</dbReference>
<evidence type="ECO:0000313" key="12">
    <source>
        <dbReference type="Proteomes" id="UP000499080"/>
    </source>
</evidence>
<feature type="region of interest" description="Disordered" evidence="8">
    <location>
        <begin position="1"/>
        <end position="73"/>
    </location>
</feature>
<dbReference type="FunFam" id="3.30.160.60:FF:000446">
    <property type="entry name" value="Zinc finger protein"/>
    <property type="match status" value="1"/>
</dbReference>
<dbReference type="GO" id="GO:0000981">
    <property type="term" value="F:DNA-binding transcription factor activity, RNA polymerase II-specific"/>
    <property type="evidence" value="ECO:0007669"/>
    <property type="project" value="TreeGrafter"/>
</dbReference>
<dbReference type="SUPFAM" id="SSF57667">
    <property type="entry name" value="beta-beta-alpha zinc fingers"/>
    <property type="match status" value="3"/>
</dbReference>
<dbReference type="GO" id="GO:0003682">
    <property type="term" value="F:chromatin binding"/>
    <property type="evidence" value="ECO:0007669"/>
    <property type="project" value="UniProtKB-ARBA"/>
</dbReference>
<dbReference type="PROSITE" id="PS00028">
    <property type="entry name" value="ZINC_FINGER_C2H2_1"/>
    <property type="match status" value="3"/>
</dbReference>
<keyword evidence="12" id="KW-1185">Reference proteome</keyword>
<dbReference type="FunFam" id="3.30.160.60:FF:000690">
    <property type="entry name" value="Zinc finger protein 354C"/>
    <property type="match status" value="1"/>
</dbReference>
<evidence type="ECO:0000256" key="8">
    <source>
        <dbReference type="SAM" id="MobiDB-lite"/>
    </source>
</evidence>
<dbReference type="PANTHER" id="PTHR24409:SF295">
    <property type="entry name" value="AZ2-RELATED"/>
    <property type="match status" value="1"/>
</dbReference>
<feature type="compositionally biased region" description="Basic and acidic residues" evidence="8">
    <location>
        <begin position="18"/>
        <end position="41"/>
    </location>
</feature>
<keyword evidence="4 7" id="KW-0863">Zinc-finger</keyword>
<keyword evidence="5" id="KW-0862">Zinc</keyword>
<dbReference type="Gene3D" id="3.30.160.60">
    <property type="entry name" value="Classic Zinc Finger"/>
    <property type="match status" value="5"/>
</dbReference>
<dbReference type="FunFam" id="3.30.160.60:FF:000145">
    <property type="entry name" value="Zinc finger protein 574"/>
    <property type="match status" value="2"/>
</dbReference>
<dbReference type="Pfam" id="PF00096">
    <property type="entry name" value="zf-C2H2"/>
    <property type="match status" value="3"/>
</dbReference>
<evidence type="ECO:0000256" key="7">
    <source>
        <dbReference type="PROSITE-ProRule" id="PRU00042"/>
    </source>
</evidence>
<keyword evidence="3" id="KW-0677">Repeat</keyword>
<dbReference type="AlphaFoldDB" id="A0A4Y2QBP8"/>